<dbReference type="AlphaFoldDB" id="A0A5B6UUX2"/>
<gene>
    <name evidence="2" type="ORF">EPI10_028435</name>
</gene>
<protein>
    <submittedName>
        <fullName evidence="2">Hexaprenyldihydroxybenzoate methyltransferase, mitochondrial-like protein</fullName>
    </submittedName>
</protein>
<dbReference type="GO" id="GO:0008168">
    <property type="term" value="F:methyltransferase activity"/>
    <property type="evidence" value="ECO:0007669"/>
    <property type="project" value="UniProtKB-KW"/>
</dbReference>
<dbReference type="Pfam" id="PF03732">
    <property type="entry name" value="Retrotrans_gag"/>
    <property type="match status" value="1"/>
</dbReference>
<evidence type="ECO:0000259" key="1">
    <source>
        <dbReference type="Pfam" id="PF03732"/>
    </source>
</evidence>
<name>A0A5B6UUX2_9ROSI</name>
<keyword evidence="3" id="KW-1185">Reference proteome</keyword>
<dbReference type="OrthoDB" id="2272416at2759"/>
<dbReference type="EMBL" id="SMMG02000009">
    <property type="protein sequence ID" value="KAA3461900.1"/>
    <property type="molecule type" value="Genomic_DNA"/>
</dbReference>
<feature type="domain" description="Retrotransposon gag" evidence="1">
    <location>
        <begin position="65"/>
        <end position="151"/>
    </location>
</feature>
<reference evidence="3" key="1">
    <citation type="journal article" date="2019" name="Plant Biotechnol. J.">
        <title>Genome sequencing of the Australian wild diploid species Gossypium australe highlights disease resistance and delayed gland morphogenesis.</title>
        <authorList>
            <person name="Cai Y."/>
            <person name="Cai X."/>
            <person name="Wang Q."/>
            <person name="Wang P."/>
            <person name="Zhang Y."/>
            <person name="Cai C."/>
            <person name="Xu Y."/>
            <person name="Wang K."/>
            <person name="Zhou Z."/>
            <person name="Wang C."/>
            <person name="Geng S."/>
            <person name="Li B."/>
            <person name="Dong Q."/>
            <person name="Hou Y."/>
            <person name="Wang H."/>
            <person name="Ai P."/>
            <person name="Liu Z."/>
            <person name="Yi F."/>
            <person name="Sun M."/>
            <person name="An G."/>
            <person name="Cheng J."/>
            <person name="Zhang Y."/>
            <person name="Shi Q."/>
            <person name="Xie Y."/>
            <person name="Shi X."/>
            <person name="Chang Y."/>
            <person name="Huang F."/>
            <person name="Chen Y."/>
            <person name="Hong S."/>
            <person name="Mi L."/>
            <person name="Sun Q."/>
            <person name="Zhang L."/>
            <person name="Zhou B."/>
            <person name="Peng R."/>
            <person name="Zhang X."/>
            <person name="Liu F."/>
        </authorList>
    </citation>
    <scope>NUCLEOTIDE SEQUENCE [LARGE SCALE GENOMIC DNA]</scope>
    <source>
        <strain evidence="3">cv. PA1801</strain>
    </source>
</reference>
<dbReference type="Proteomes" id="UP000325315">
    <property type="component" value="Unassembled WGS sequence"/>
</dbReference>
<keyword evidence="2" id="KW-0489">Methyltransferase</keyword>
<evidence type="ECO:0000313" key="3">
    <source>
        <dbReference type="Proteomes" id="UP000325315"/>
    </source>
</evidence>
<sequence length="194" mass="22744">MGANHAASQPPPPIMPFLTPLCPQNPVHAMVHRLPIDKIQKCGAEEFSKSFCKINISPKDNLKCVISLLKDEAYLWWFTLIAMVPNDQVNWDFFQAGFKKKYASQKVFLKLKQGNRSIAEYEWEFVCLSKYVQNIISSKEEMCIRFEDGLDDKIRILVGALKLREFRELSKRAQKKNRRDLQRQKTIRYEVTRF</sequence>
<comment type="caution">
    <text evidence="2">The sequence shown here is derived from an EMBL/GenBank/DDBJ whole genome shotgun (WGS) entry which is preliminary data.</text>
</comment>
<dbReference type="PANTHER" id="PTHR34482">
    <property type="entry name" value="DNA DAMAGE-INDUCIBLE PROTEIN 1-LIKE"/>
    <property type="match status" value="1"/>
</dbReference>
<accession>A0A5B6UUX2</accession>
<organism evidence="2 3">
    <name type="scientific">Gossypium australe</name>
    <dbReference type="NCBI Taxonomy" id="47621"/>
    <lineage>
        <taxon>Eukaryota</taxon>
        <taxon>Viridiplantae</taxon>
        <taxon>Streptophyta</taxon>
        <taxon>Embryophyta</taxon>
        <taxon>Tracheophyta</taxon>
        <taxon>Spermatophyta</taxon>
        <taxon>Magnoliopsida</taxon>
        <taxon>eudicotyledons</taxon>
        <taxon>Gunneridae</taxon>
        <taxon>Pentapetalae</taxon>
        <taxon>rosids</taxon>
        <taxon>malvids</taxon>
        <taxon>Malvales</taxon>
        <taxon>Malvaceae</taxon>
        <taxon>Malvoideae</taxon>
        <taxon>Gossypium</taxon>
    </lineage>
</organism>
<keyword evidence="2" id="KW-0808">Transferase</keyword>
<evidence type="ECO:0000313" key="2">
    <source>
        <dbReference type="EMBL" id="KAA3461900.1"/>
    </source>
</evidence>
<dbReference type="PANTHER" id="PTHR34482:SF36">
    <property type="entry name" value="RETROTRANSPOSON GAG DOMAIN-CONTAINING PROTEIN"/>
    <property type="match status" value="1"/>
</dbReference>
<proteinExistence type="predicted"/>
<dbReference type="InterPro" id="IPR005162">
    <property type="entry name" value="Retrotrans_gag_dom"/>
</dbReference>
<dbReference type="GO" id="GO:0032259">
    <property type="term" value="P:methylation"/>
    <property type="evidence" value="ECO:0007669"/>
    <property type="project" value="UniProtKB-KW"/>
</dbReference>